<evidence type="ECO:0000313" key="1">
    <source>
        <dbReference type="EMBL" id="KAG2559000.1"/>
    </source>
</evidence>
<name>A0A8T0PBL5_PANVG</name>
<dbReference type="AlphaFoldDB" id="A0A8T0PBL5"/>
<protein>
    <submittedName>
        <fullName evidence="1">Uncharacterized protein</fullName>
    </submittedName>
</protein>
<proteinExistence type="predicted"/>
<organism evidence="1 2">
    <name type="scientific">Panicum virgatum</name>
    <name type="common">Blackwell switchgrass</name>
    <dbReference type="NCBI Taxonomy" id="38727"/>
    <lineage>
        <taxon>Eukaryota</taxon>
        <taxon>Viridiplantae</taxon>
        <taxon>Streptophyta</taxon>
        <taxon>Embryophyta</taxon>
        <taxon>Tracheophyta</taxon>
        <taxon>Spermatophyta</taxon>
        <taxon>Magnoliopsida</taxon>
        <taxon>Liliopsida</taxon>
        <taxon>Poales</taxon>
        <taxon>Poaceae</taxon>
        <taxon>PACMAD clade</taxon>
        <taxon>Panicoideae</taxon>
        <taxon>Panicodae</taxon>
        <taxon>Paniceae</taxon>
        <taxon>Panicinae</taxon>
        <taxon>Panicum</taxon>
        <taxon>Panicum sect. Hiantes</taxon>
    </lineage>
</organism>
<gene>
    <name evidence="1" type="ORF">PVAP13_8NG305784</name>
</gene>
<keyword evidence="2" id="KW-1185">Reference proteome</keyword>
<sequence>MVYTSSVIYDASYSVFVRSLHNENEECINIGPCAWDARHRDSYAPADPRPPTLARALPTRFEPRARLIQRLPCWLPGFSSCSPLLAVFAPESLFLSNISLIWNHLVLNLVSR</sequence>
<accession>A0A8T0PBL5</accession>
<dbReference type="EMBL" id="CM029052">
    <property type="protein sequence ID" value="KAG2559000.1"/>
    <property type="molecule type" value="Genomic_DNA"/>
</dbReference>
<evidence type="ECO:0000313" key="2">
    <source>
        <dbReference type="Proteomes" id="UP000823388"/>
    </source>
</evidence>
<dbReference type="Proteomes" id="UP000823388">
    <property type="component" value="Chromosome 8N"/>
</dbReference>
<reference evidence="1" key="1">
    <citation type="submission" date="2020-05" db="EMBL/GenBank/DDBJ databases">
        <title>WGS assembly of Panicum virgatum.</title>
        <authorList>
            <person name="Lovell J.T."/>
            <person name="Jenkins J."/>
            <person name="Shu S."/>
            <person name="Juenger T.E."/>
            <person name="Schmutz J."/>
        </authorList>
    </citation>
    <scope>NUCLEOTIDE SEQUENCE</scope>
    <source>
        <strain evidence="1">AP13</strain>
    </source>
</reference>
<comment type="caution">
    <text evidence="1">The sequence shown here is derived from an EMBL/GenBank/DDBJ whole genome shotgun (WGS) entry which is preliminary data.</text>
</comment>